<accession>A0ABP7CY32</accession>
<dbReference type="PANTHER" id="PTHR48022:SF2">
    <property type="entry name" value="PLASTIDIC GLUCOSE TRANSPORTER 4"/>
    <property type="match status" value="1"/>
</dbReference>
<gene>
    <name evidence="8" type="ORF">GCM10023081_37140</name>
</gene>
<feature type="transmembrane region" description="Helical" evidence="6">
    <location>
        <begin position="344"/>
        <end position="367"/>
    </location>
</feature>
<feature type="transmembrane region" description="Helical" evidence="6">
    <location>
        <begin position="60"/>
        <end position="80"/>
    </location>
</feature>
<keyword evidence="3 6" id="KW-0812">Transmembrane</keyword>
<evidence type="ECO:0000256" key="1">
    <source>
        <dbReference type="ARBA" id="ARBA00004651"/>
    </source>
</evidence>
<comment type="caution">
    <text evidence="8">The sequence shown here is derived from an EMBL/GenBank/DDBJ whole genome shotgun (WGS) entry which is preliminary data.</text>
</comment>
<keyword evidence="5 6" id="KW-0472">Membrane</keyword>
<evidence type="ECO:0000256" key="2">
    <source>
        <dbReference type="ARBA" id="ARBA00010992"/>
    </source>
</evidence>
<feature type="transmembrane region" description="Helical" evidence="6">
    <location>
        <begin position="379"/>
        <end position="403"/>
    </location>
</feature>
<dbReference type="PANTHER" id="PTHR48022">
    <property type="entry name" value="PLASTIDIC GLUCOSE TRANSPORTER 4"/>
    <property type="match status" value="1"/>
</dbReference>
<feature type="transmembrane region" description="Helical" evidence="6">
    <location>
        <begin position="22"/>
        <end position="48"/>
    </location>
</feature>
<evidence type="ECO:0000313" key="8">
    <source>
        <dbReference type="EMBL" id="GAA3696670.1"/>
    </source>
</evidence>
<dbReference type="InterPro" id="IPR036259">
    <property type="entry name" value="MFS_trans_sf"/>
</dbReference>
<name>A0ABP7CY32_9MICC</name>
<feature type="transmembrane region" description="Helical" evidence="6">
    <location>
        <begin position="92"/>
        <end position="110"/>
    </location>
</feature>
<dbReference type="PROSITE" id="PS50850">
    <property type="entry name" value="MFS"/>
    <property type="match status" value="1"/>
</dbReference>
<evidence type="ECO:0000313" key="9">
    <source>
        <dbReference type="Proteomes" id="UP001500752"/>
    </source>
</evidence>
<sequence length="447" mass="46870">MENTVRRVRPQLQIEESPMTPFLWRVSAFTLGGMFTDGYILGHIGIALGLATPELGLNGLWLGLLAASTLLGILIGAPIAGRLADRFGRRRLLAVDFAVIAAGALAHLFVTDPGTLLALRTFMGIAIGAEYAIGAAVLSEFAPRRSRGTLLASLNGAWIVGFVAGFAVAYVMREAGADWRAIFASAAVPALAVLLLRIGSPESPRWLLANGRGEEAQAVVERFYGGGYGLEGLAAASGEPAKRGLAELFSPAYRTRTIFAGGFWACQVMPLFALTIFLPQVFEALGIGTELGAEMLVNGMLLVGAVTGVIAIKYLPRRKLVIVTFGIVAAALLAMSFAGSFPVWFGIGAFAVFVLVASAASNLEYVYPSEIFPTEIRATGMGFAAALSRVGAAASTFLLPVALEKFGNMATMALLAAIAVLGLVISVLWAPETQGKSLDEASREGAQ</sequence>
<comment type="subcellular location">
    <subcellularLocation>
        <location evidence="1">Cell membrane</location>
        <topology evidence="1">Multi-pass membrane protein</topology>
    </subcellularLocation>
</comment>
<feature type="transmembrane region" description="Helical" evidence="6">
    <location>
        <begin position="116"/>
        <end position="138"/>
    </location>
</feature>
<dbReference type="Proteomes" id="UP001500752">
    <property type="component" value="Unassembled WGS sequence"/>
</dbReference>
<feature type="transmembrane region" description="Helical" evidence="6">
    <location>
        <begin position="291"/>
        <end position="312"/>
    </location>
</feature>
<feature type="transmembrane region" description="Helical" evidence="6">
    <location>
        <begin position="150"/>
        <end position="173"/>
    </location>
</feature>
<dbReference type="CDD" id="cd17316">
    <property type="entry name" value="MFS_SV2_like"/>
    <property type="match status" value="1"/>
</dbReference>
<evidence type="ECO:0000256" key="4">
    <source>
        <dbReference type="ARBA" id="ARBA00022989"/>
    </source>
</evidence>
<dbReference type="EMBL" id="BAABEO010000024">
    <property type="protein sequence ID" value="GAA3696670.1"/>
    <property type="molecule type" value="Genomic_DNA"/>
</dbReference>
<proteinExistence type="inferred from homology"/>
<evidence type="ECO:0000259" key="7">
    <source>
        <dbReference type="PROSITE" id="PS50850"/>
    </source>
</evidence>
<dbReference type="Gene3D" id="1.20.1250.20">
    <property type="entry name" value="MFS general substrate transporter like domains"/>
    <property type="match status" value="1"/>
</dbReference>
<feature type="transmembrane region" description="Helical" evidence="6">
    <location>
        <begin position="179"/>
        <end position="198"/>
    </location>
</feature>
<feature type="transmembrane region" description="Helical" evidence="6">
    <location>
        <begin position="409"/>
        <end position="430"/>
    </location>
</feature>
<keyword evidence="4 6" id="KW-1133">Transmembrane helix</keyword>
<evidence type="ECO:0000256" key="3">
    <source>
        <dbReference type="ARBA" id="ARBA00022692"/>
    </source>
</evidence>
<dbReference type="InterPro" id="IPR020846">
    <property type="entry name" value="MFS_dom"/>
</dbReference>
<dbReference type="InterPro" id="IPR005828">
    <property type="entry name" value="MFS_sugar_transport-like"/>
</dbReference>
<reference evidence="9" key="1">
    <citation type="journal article" date="2019" name="Int. J. Syst. Evol. Microbiol.">
        <title>The Global Catalogue of Microorganisms (GCM) 10K type strain sequencing project: providing services to taxonomists for standard genome sequencing and annotation.</title>
        <authorList>
            <consortium name="The Broad Institute Genomics Platform"/>
            <consortium name="The Broad Institute Genome Sequencing Center for Infectious Disease"/>
            <person name="Wu L."/>
            <person name="Ma J."/>
        </authorList>
    </citation>
    <scope>NUCLEOTIDE SEQUENCE [LARGE SCALE GENOMIC DNA]</scope>
    <source>
        <strain evidence="9">JCM 30742</strain>
    </source>
</reference>
<keyword evidence="9" id="KW-1185">Reference proteome</keyword>
<feature type="domain" description="Major facilitator superfamily (MFS) profile" evidence="7">
    <location>
        <begin position="26"/>
        <end position="434"/>
    </location>
</feature>
<evidence type="ECO:0000256" key="6">
    <source>
        <dbReference type="SAM" id="Phobius"/>
    </source>
</evidence>
<protein>
    <submittedName>
        <fullName evidence="8">MFS transporter</fullName>
    </submittedName>
</protein>
<organism evidence="8 9">
    <name type="scientific">Arthrobacter ginkgonis</name>
    <dbReference type="NCBI Taxonomy" id="1630594"/>
    <lineage>
        <taxon>Bacteria</taxon>
        <taxon>Bacillati</taxon>
        <taxon>Actinomycetota</taxon>
        <taxon>Actinomycetes</taxon>
        <taxon>Micrococcales</taxon>
        <taxon>Micrococcaceae</taxon>
        <taxon>Arthrobacter</taxon>
    </lineage>
</organism>
<feature type="transmembrane region" description="Helical" evidence="6">
    <location>
        <begin position="258"/>
        <end position="279"/>
    </location>
</feature>
<evidence type="ECO:0000256" key="5">
    <source>
        <dbReference type="ARBA" id="ARBA00023136"/>
    </source>
</evidence>
<dbReference type="InterPro" id="IPR050360">
    <property type="entry name" value="MFS_Sugar_Transporters"/>
</dbReference>
<feature type="transmembrane region" description="Helical" evidence="6">
    <location>
        <begin position="319"/>
        <end position="338"/>
    </location>
</feature>
<dbReference type="SUPFAM" id="SSF103473">
    <property type="entry name" value="MFS general substrate transporter"/>
    <property type="match status" value="1"/>
</dbReference>
<dbReference type="Pfam" id="PF00083">
    <property type="entry name" value="Sugar_tr"/>
    <property type="match status" value="1"/>
</dbReference>
<comment type="similarity">
    <text evidence="2">Belongs to the major facilitator superfamily. Sugar transporter (TC 2.A.1.1) family.</text>
</comment>